<evidence type="ECO:0000313" key="1">
    <source>
        <dbReference type="EMBL" id="PSK96586.1"/>
    </source>
</evidence>
<sequence>MSRETGRPDTAAAIQDMRRYWAGVWVISDDGCTAMRVLPSGEEVTRTAPTPEALDTALYIGHGD</sequence>
<evidence type="ECO:0000313" key="2">
    <source>
        <dbReference type="Proteomes" id="UP000240542"/>
    </source>
</evidence>
<accession>A0A2P8DH98</accession>
<dbReference type="AlphaFoldDB" id="A0A2P8DH98"/>
<gene>
    <name evidence="1" type="ORF">CLV63_111181</name>
</gene>
<proteinExistence type="predicted"/>
<keyword evidence="2" id="KW-1185">Reference proteome</keyword>
<organism evidence="1 2">
    <name type="scientific">Murinocardiopsis flavida</name>
    <dbReference type="NCBI Taxonomy" id="645275"/>
    <lineage>
        <taxon>Bacteria</taxon>
        <taxon>Bacillati</taxon>
        <taxon>Actinomycetota</taxon>
        <taxon>Actinomycetes</taxon>
        <taxon>Streptosporangiales</taxon>
        <taxon>Nocardiopsidaceae</taxon>
        <taxon>Murinocardiopsis</taxon>
    </lineage>
</organism>
<dbReference type="RefSeq" id="WP_106583952.1">
    <property type="nucleotide sequence ID" value="NZ_PYGA01000011.1"/>
</dbReference>
<reference evidence="1 2" key="1">
    <citation type="submission" date="2018-03" db="EMBL/GenBank/DDBJ databases">
        <title>Genomic Encyclopedia of Archaeal and Bacterial Type Strains, Phase II (KMG-II): from individual species to whole genera.</title>
        <authorList>
            <person name="Goeker M."/>
        </authorList>
    </citation>
    <scope>NUCLEOTIDE SEQUENCE [LARGE SCALE GENOMIC DNA]</scope>
    <source>
        <strain evidence="1 2">DSM 45312</strain>
    </source>
</reference>
<name>A0A2P8DH98_9ACTN</name>
<dbReference type="Proteomes" id="UP000240542">
    <property type="component" value="Unassembled WGS sequence"/>
</dbReference>
<protein>
    <submittedName>
        <fullName evidence="1">Uncharacterized protein</fullName>
    </submittedName>
</protein>
<dbReference type="EMBL" id="PYGA01000011">
    <property type="protein sequence ID" value="PSK96586.1"/>
    <property type="molecule type" value="Genomic_DNA"/>
</dbReference>
<comment type="caution">
    <text evidence="1">The sequence shown here is derived from an EMBL/GenBank/DDBJ whole genome shotgun (WGS) entry which is preliminary data.</text>
</comment>